<dbReference type="SUPFAM" id="SSF55729">
    <property type="entry name" value="Acyl-CoA N-acyltransferases (Nat)"/>
    <property type="match status" value="1"/>
</dbReference>
<dbReference type="PANTHER" id="PTHR43792:SF1">
    <property type="entry name" value="N-ACETYLTRANSFERASE DOMAIN-CONTAINING PROTEIN"/>
    <property type="match status" value="1"/>
</dbReference>
<dbReference type="PROSITE" id="PS51186">
    <property type="entry name" value="GNAT"/>
    <property type="match status" value="1"/>
</dbReference>
<dbReference type="GO" id="GO:0016747">
    <property type="term" value="F:acyltransferase activity, transferring groups other than amino-acyl groups"/>
    <property type="evidence" value="ECO:0007669"/>
    <property type="project" value="InterPro"/>
</dbReference>
<dbReference type="InterPro" id="IPR016181">
    <property type="entry name" value="Acyl_CoA_acyltransferase"/>
</dbReference>
<protein>
    <submittedName>
        <fullName evidence="2">GNAT family N-acetyltransferase</fullName>
    </submittedName>
</protein>
<dbReference type="AlphaFoldDB" id="A0A9X1DF63"/>
<reference evidence="2" key="1">
    <citation type="submission" date="2021-05" db="EMBL/GenBank/DDBJ databases">
        <title>Genome of Sphingobium sp. strain.</title>
        <authorList>
            <person name="Fan R."/>
        </authorList>
    </citation>
    <scope>NUCLEOTIDE SEQUENCE</scope>
    <source>
        <strain evidence="2">H33</strain>
    </source>
</reference>
<name>A0A9X1DF63_9SPHN</name>
<proteinExistence type="predicted"/>
<dbReference type="EMBL" id="JAHGAW010000012">
    <property type="protein sequence ID" value="MBT2188769.1"/>
    <property type="molecule type" value="Genomic_DNA"/>
</dbReference>
<gene>
    <name evidence="2" type="ORF">KK488_17590</name>
</gene>
<comment type="caution">
    <text evidence="2">The sequence shown here is derived from an EMBL/GenBank/DDBJ whole genome shotgun (WGS) entry which is preliminary data.</text>
</comment>
<dbReference type="RefSeq" id="WP_214625017.1">
    <property type="nucleotide sequence ID" value="NZ_JAHGAW010000012.1"/>
</dbReference>
<sequence length="196" mass="22079">MSAPSRLKTEIIVETERLLLRTEAPGDRTVWLKHMNNDAVMAHLGGPVPSDRVHESFRRRAEGWAKHGFSFMMLERRNDRCLIGHCGLSTIDTHEAPAALRGQPQIGWALREDAWGQGYAREAAQAVLALAFGRFGITTLFGQTSQGNRASWGLMEKLGMSRRADLDYVDTDYPPQDNPTMVYQLTREAWLARIRG</sequence>
<feature type="domain" description="N-acetyltransferase" evidence="1">
    <location>
        <begin position="18"/>
        <end position="188"/>
    </location>
</feature>
<evidence type="ECO:0000313" key="2">
    <source>
        <dbReference type="EMBL" id="MBT2188769.1"/>
    </source>
</evidence>
<dbReference type="InterPro" id="IPR000182">
    <property type="entry name" value="GNAT_dom"/>
</dbReference>
<accession>A0A9X1DF63</accession>
<dbReference type="Proteomes" id="UP001138757">
    <property type="component" value="Unassembled WGS sequence"/>
</dbReference>
<evidence type="ECO:0000313" key="3">
    <source>
        <dbReference type="Proteomes" id="UP001138757"/>
    </source>
</evidence>
<keyword evidence="3" id="KW-1185">Reference proteome</keyword>
<dbReference type="InterPro" id="IPR051531">
    <property type="entry name" value="N-acetyltransferase"/>
</dbReference>
<organism evidence="2 3">
    <name type="scientific">Sphingobium nicotianae</name>
    <dbReference type="NCBI Taxonomy" id="2782607"/>
    <lineage>
        <taxon>Bacteria</taxon>
        <taxon>Pseudomonadati</taxon>
        <taxon>Pseudomonadota</taxon>
        <taxon>Alphaproteobacteria</taxon>
        <taxon>Sphingomonadales</taxon>
        <taxon>Sphingomonadaceae</taxon>
        <taxon>Sphingobium</taxon>
    </lineage>
</organism>
<dbReference type="Gene3D" id="3.40.630.30">
    <property type="match status" value="1"/>
</dbReference>
<evidence type="ECO:0000259" key="1">
    <source>
        <dbReference type="PROSITE" id="PS51186"/>
    </source>
</evidence>
<dbReference type="PANTHER" id="PTHR43792">
    <property type="entry name" value="GNAT FAMILY, PUTATIVE (AFU_ORTHOLOGUE AFUA_3G00765)-RELATED-RELATED"/>
    <property type="match status" value="1"/>
</dbReference>
<dbReference type="Pfam" id="PF13302">
    <property type="entry name" value="Acetyltransf_3"/>
    <property type="match status" value="1"/>
</dbReference>